<name>A0A6J5MGX1_9CAUD</name>
<accession>A0A6J5MGX1</accession>
<dbReference type="EMBL" id="LR796427">
    <property type="protein sequence ID" value="CAB4144623.1"/>
    <property type="molecule type" value="Genomic_DNA"/>
</dbReference>
<reference evidence="1" key="1">
    <citation type="submission" date="2020-04" db="EMBL/GenBank/DDBJ databases">
        <authorList>
            <person name="Chiriac C."/>
            <person name="Salcher M."/>
            <person name="Ghai R."/>
            <person name="Kavagutti S V."/>
        </authorList>
    </citation>
    <scope>NUCLEOTIDE SEQUENCE</scope>
</reference>
<evidence type="ECO:0000313" key="1">
    <source>
        <dbReference type="EMBL" id="CAB4144623.1"/>
    </source>
</evidence>
<organism evidence="1">
    <name type="scientific">uncultured Caudovirales phage</name>
    <dbReference type="NCBI Taxonomy" id="2100421"/>
    <lineage>
        <taxon>Viruses</taxon>
        <taxon>Duplodnaviria</taxon>
        <taxon>Heunggongvirae</taxon>
        <taxon>Uroviricota</taxon>
        <taxon>Caudoviricetes</taxon>
        <taxon>Peduoviridae</taxon>
        <taxon>Maltschvirus</taxon>
        <taxon>Maltschvirus maltsch</taxon>
    </lineage>
</organism>
<gene>
    <name evidence="1" type="ORF">UFOVP455_54</name>
</gene>
<sequence length="83" mass="9760">MYNKDSEFTTDIIAKHLIELKCANKVANLLNMSIGAIYEHKRKYEQKHGIKIQCESRRSQRIKELSEERRVRSLLPRDNSNGD</sequence>
<proteinExistence type="predicted"/>
<protein>
    <submittedName>
        <fullName evidence="1">Uncharacterized protein</fullName>
    </submittedName>
</protein>